<sequence length="155" mass="18204">MYDRTLASIMNKTNMLSGSVLQKREMPWTVALNCLYIEFFEILQGHSGRHDILEVVSDLGRCCSDALKIIQGFKSKVAVTQIEEELCIERERNTWRLIFILYQDRLLTQGLMEDKANFSNRQHQKGYIHPKCKNIYKEVWRFSKKLTALLSNENE</sequence>
<dbReference type="OrthoDB" id="3098at2759"/>
<comment type="caution">
    <text evidence="1">The sequence shown here is derived from an EMBL/GenBank/DDBJ whole genome shotgun (WGS) entry which is preliminary data.</text>
</comment>
<dbReference type="Proteomes" id="UP001152888">
    <property type="component" value="Unassembled WGS sequence"/>
</dbReference>
<gene>
    <name evidence="1" type="ORF">ACAOBT_LOCUS25165</name>
</gene>
<evidence type="ECO:0000313" key="2">
    <source>
        <dbReference type="Proteomes" id="UP001152888"/>
    </source>
</evidence>
<evidence type="ECO:0000313" key="1">
    <source>
        <dbReference type="EMBL" id="CAH1999742.1"/>
    </source>
</evidence>
<protein>
    <submittedName>
        <fullName evidence="1">Uncharacterized protein</fullName>
    </submittedName>
</protein>
<keyword evidence="2" id="KW-1185">Reference proteome</keyword>
<proteinExistence type="predicted"/>
<organism evidence="1 2">
    <name type="scientific">Acanthoscelides obtectus</name>
    <name type="common">Bean weevil</name>
    <name type="synonym">Bruchus obtectus</name>
    <dbReference type="NCBI Taxonomy" id="200917"/>
    <lineage>
        <taxon>Eukaryota</taxon>
        <taxon>Metazoa</taxon>
        <taxon>Ecdysozoa</taxon>
        <taxon>Arthropoda</taxon>
        <taxon>Hexapoda</taxon>
        <taxon>Insecta</taxon>
        <taxon>Pterygota</taxon>
        <taxon>Neoptera</taxon>
        <taxon>Endopterygota</taxon>
        <taxon>Coleoptera</taxon>
        <taxon>Polyphaga</taxon>
        <taxon>Cucujiformia</taxon>
        <taxon>Chrysomeloidea</taxon>
        <taxon>Chrysomelidae</taxon>
        <taxon>Bruchinae</taxon>
        <taxon>Bruchini</taxon>
        <taxon>Acanthoscelides</taxon>
    </lineage>
</organism>
<accession>A0A9P0LVD0</accession>
<dbReference type="AlphaFoldDB" id="A0A9P0LVD0"/>
<name>A0A9P0LVD0_ACAOB</name>
<dbReference type="EMBL" id="CAKOFQ010007379">
    <property type="protein sequence ID" value="CAH1999742.1"/>
    <property type="molecule type" value="Genomic_DNA"/>
</dbReference>
<reference evidence="1" key="1">
    <citation type="submission" date="2022-03" db="EMBL/GenBank/DDBJ databases">
        <authorList>
            <person name="Sayadi A."/>
        </authorList>
    </citation>
    <scope>NUCLEOTIDE SEQUENCE</scope>
</reference>